<evidence type="ECO:0000313" key="2">
    <source>
        <dbReference type="Proteomes" id="UP000254161"/>
    </source>
</evidence>
<accession>A0A381F3I1</accession>
<organism evidence="1 2">
    <name type="scientific">Campylobacter upsaliensis</name>
    <dbReference type="NCBI Taxonomy" id="28080"/>
    <lineage>
        <taxon>Bacteria</taxon>
        <taxon>Pseudomonadati</taxon>
        <taxon>Campylobacterota</taxon>
        <taxon>Epsilonproteobacteria</taxon>
        <taxon>Campylobacterales</taxon>
        <taxon>Campylobacteraceae</taxon>
        <taxon>Campylobacter</taxon>
    </lineage>
</organism>
<reference evidence="1 2" key="1">
    <citation type="submission" date="2018-06" db="EMBL/GenBank/DDBJ databases">
        <authorList>
            <consortium name="Pathogen Informatics"/>
            <person name="Doyle S."/>
        </authorList>
    </citation>
    <scope>NUCLEOTIDE SEQUENCE [LARGE SCALE GENOMIC DNA]</scope>
    <source>
        <strain evidence="1 2">NCTC12264</strain>
    </source>
</reference>
<name>A0A381F3I1_CAMUP</name>
<sequence>MRQEILKDILKEIKIIKSIIKDKGSINAALMDEISKRAIFQSITNIAVDMHEKLDDETRAIFKKKI</sequence>
<dbReference type="AlphaFoldDB" id="A0A381F3I1"/>
<dbReference type="EMBL" id="UFUZ01000002">
    <property type="protein sequence ID" value="SUX41149.1"/>
    <property type="molecule type" value="Genomic_DNA"/>
</dbReference>
<dbReference type="Proteomes" id="UP000254161">
    <property type="component" value="Unassembled WGS sequence"/>
</dbReference>
<proteinExistence type="predicted"/>
<dbReference type="RefSeq" id="WP_115631411.1">
    <property type="nucleotide sequence ID" value="NZ_UFUZ01000002.1"/>
</dbReference>
<evidence type="ECO:0000313" key="1">
    <source>
        <dbReference type="EMBL" id="SUX41149.1"/>
    </source>
</evidence>
<gene>
    <name evidence="1" type="ORF">NCTC12264_01967</name>
</gene>
<protein>
    <submittedName>
        <fullName evidence="1">Uncharacterized protein</fullName>
    </submittedName>
</protein>